<evidence type="ECO:0000313" key="3">
    <source>
        <dbReference type="Proteomes" id="UP000886653"/>
    </source>
</evidence>
<comment type="caution">
    <text evidence="2">The sequence shown here is derived from an EMBL/GenBank/DDBJ whole genome shotgun (WGS) entry which is preliminary data.</text>
</comment>
<sequence length="108" mass="12677">MFLHHQFAKSDVPYLRGWKAEVKTLHCRQRFGRSVWAGASSRVAPAVHLFHYGYVFFFFFFFFLTCGFVLHNAPRDRPVYSVFESPNIKENKPVQAGTRFMRSVKLVN</sequence>
<evidence type="ECO:0008006" key="4">
    <source>
        <dbReference type="Google" id="ProtNLM"/>
    </source>
</evidence>
<protein>
    <recommendedName>
        <fullName evidence="4">Transmembrane protein</fullName>
    </recommendedName>
</protein>
<keyword evidence="1" id="KW-0812">Transmembrane</keyword>
<keyword evidence="1" id="KW-1133">Transmembrane helix</keyword>
<keyword evidence="3" id="KW-1185">Reference proteome</keyword>
<evidence type="ECO:0000256" key="1">
    <source>
        <dbReference type="SAM" id="Phobius"/>
    </source>
</evidence>
<feature type="transmembrane region" description="Helical" evidence="1">
    <location>
        <begin position="49"/>
        <end position="70"/>
    </location>
</feature>
<proteinExistence type="predicted"/>
<gene>
    <name evidence="2" type="ORF">CROQUDRAFT_457598</name>
</gene>
<accession>A0A9P6N626</accession>
<dbReference type="Proteomes" id="UP000886653">
    <property type="component" value="Unassembled WGS sequence"/>
</dbReference>
<name>A0A9P6N626_9BASI</name>
<dbReference type="EMBL" id="MU167594">
    <property type="protein sequence ID" value="KAG0139422.1"/>
    <property type="molecule type" value="Genomic_DNA"/>
</dbReference>
<keyword evidence="1" id="KW-0472">Membrane</keyword>
<evidence type="ECO:0000313" key="2">
    <source>
        <dbReference type="EMBL" id="KAG0139422.1"/>
    </source>
</evidence>
<organism evidence="2 3">
    <name type="scientific">Cronartium quercuum f. sp. fusiforme G11</name>
    <dbReference type="NCBI Taxonomy" id="708437"/>
    <lineage>
        <taxon>Eukaryota</taxon>
        <taxon>Fungi</taxon>
        <taxon>Dikarya</taxon>
        <taxon>Basidiomycota</taxon>
        <taxon>Pucciniomycotina</taxon>
        <taxon>Pucciniomycetes</taxon>
        <taxon>Pucciniales</taxon>
        <taxon>Coleosporiaceae</taxon>
        <taxon>Cronartium</taxon>
    </lineage>
</organism>
<dbReference type="AlphaFoldDB" id="A0A9P6N626"/>
<reference evidence="2" key="1">
    <citation type="submission" date="2013-11" db="EMBL/GenBank/DDBJ databases">
        <title>Genome sequence of the fusiform rust pathogen reveals effectors for host alternation and coevolution with pine.</title>
        <authorList>
            <consortium name="DOE Joint Genome Institute"/>
            <person name="Smith K."/>
            <person name="Pendleton A."/>
            <person name="Kubisiak T."/>
            <person name="Anderson C."/>
            <person name="Salamov A."/>
            <person name="Aerts A."/>
            <person name="Riley R."/>
            <person name="Clum A."/>
            <person name="Lindquist E."/>
            <person name="Ence D."/>
            <person name="Campbell M."/>
            <person name="Kronenberg Z."/>
            <person name="Feau N."/>
            <person name="Dhillon B."/>
            <person name="Hamelin R."/>
            <person name="Burleigh J."/>
            <person name="Smith J."/>
            <person name="Yandell M."/>
            <person name="Nelson C."/>
            <person name="Grigoriev I."/>
            <person name="Davis J."/>
        </authorList>
    </citation>
    <scope>NUCLEOTIDE SEQUENCE</scope>
    <source>
        <strain evidence="2">G11</strain>
    </source>
</reference>